<dbReference type="EMBL" id="VTWH01000002">
    <property type="protein sequence ID" value="KAA0970861.1"/>
    <property type="molecule type" value="Genomic_DNA"/>
</dbReference>
<dbReference type="OrthoDB" id="9788260at2"/>
<dbReference type="PANTHER" id="PTHR11614">
    <property type="entry name" value="PHOSPHOLIPASE-RELATED"/>
    <property type="match status" value="1"/>
</dbReference>
<dbReference type="AlphaFoldDB" id="A0A5B0DYM1"/>
<comment type="caution">
    <text evidence="2">The sequence shown here is derived from an EMBL/GenBank/DDBJ whole genome shotgun (WGS) entry which is preliminary data.</text>
</comment>
<evidence type="ECO:0000313" key="3">
    <source>
        <dbReference type="Proteomes" id="UP000324738"/>
    </source>
</evidence>
<reference evidence="2 3" key="1">
    <citation type="submission" date="2019-08" db="EMBL/GenBank/DDBJ databases">
        <title>Aureimonas fodiniaquatilis sp. nov., isolated from a coal mine wastewater.</title>
        <authorList>
            <person name="Kim W."/>
        </authorList>
    </citation>
    <scope>NUCLEOTIDE SEQUENCE [LARGE SCALE GENOMIC DNA]</scope>
    <source>
        <strain evidence="2 3">CAU 1482</strain>
    </source>
</reference>
<dbReference type="Pfam" id="PF12146">
    <property type="entry name" value="Hydrolase_4"/>
    <property type="match status" value="1"/>
</dbReference>
<gene>
    <name evidence="2" type="ORF">FPY71_10340</name>
</gene>
<dbReference type="InterPro" id="IPR022742">
    <property type="entry name" value="Hydrolase_4"/>
</dbReference>
<dbReference type="InterPro" id="IPR051044">
    <property type="entry name" value="MAG_DAG_Lipase"/>
</dbReference>
<dbReference type="RefSeq" id="WP_149300174.1">
    <property type="nucleotide sequence ID" value="NZ_VTWH01000002.1"/>
</dbReference>
<proteinExistence type="predicted"/>
<keyword evidence="3" id="KW-1185">Reference proteome</keyword>
<dbReference type="Proteomes" id="UP000324738">
    <property type="component" value="Unassembled WGS sequence"/>
</dbReference>
<dbReference type="SUPFAM" id="SSF53474">
    <property type="entry name" value="alpha/beta-Hydrolases"/>
    <property type="match status" value="1"/>
</dbReference>
<evidence type="ECO:0000313" key="2">
    <source>
        <dbReference type="EMBL" id="KAA0970861.1"/>
    </source>
</evidence>
<dbReference type="InterPro" id="IPR029058">
    <property type="entry name" value="AB_hydrolase_fold"/>
</dbReference>
<evidence type="ECO:0000259" key="1">
    <source>
        <dbReference type="Pfam" id="PF12146"/>
    </source>
</evidence>
<name>A0A5B0DYM1_9HYPH</name>
<accession>A0A5B0DYM1</accession>
<feature type="domain" description="Serine aminopeptidase S33" evidence="1">
    <location>
        <begin position="42"/>
        <end position="298"/>
    </location>
</feature>
<keyword evidence="2" id="KW-0378">Hydrolase</keyword>
<organism evidence="2 3">
    <name type="scientific">Aureimonas fodinaquatilis</name>
    <dbReference type="NCBI Taxonomy" id="2565783"/>
    <lineage>
        <taxon>Bacteria</taxon>
        <taxon>Pseudomonadati</taxon>
        <taxon>Pseudomonadota</taxon>
        <taxon>Alphaproteobacteria</taxon>
        <taxon>Hyphomicrobiales</taxon>
        <taxon>Aurantimonadaceae</taxon>
        <taxon>Aureimonas</taxon>
    </lineage>
</organism>
<protein>
    <submittedName>
        <fullName evidence="2">Alpha/beta hydrolase</fullName>
    </submittedName>
</protein>
<dbReference type="GO" id="GO:0016787">
    <property type="term" value="F:hydrolase activity"/>
    <property type="evidence" value="ECO:0007669"/>
    <property type="project" value="UniProtKB-KW"/>
</dbReference>
<sequence length="336" mass="37740">MADSGIFFLSDMNPHPERLSGGFVATPNRRRLRYAISRPVGQSRGTTIIFPGRNEYLEKYFETMADLNKRGFTALIFDWRGQGGSDRILRNPAKGHIGKLDEYFADFEMIFKNVALPDCPRPYSILAHSLGGLVALRFMPRLVSRVERLVCSAPLIAIPGSPRRQGLLAFLVASLRYSGLGRLPFRRLNRTGADWNVATNPLTSDPHRFERNRQMSLQAPHLGVSMLTAGWLHASFRAMRKLRNSDVIATMHLPTLFVLAGADTVVDTAAAEKLAWRMRSGHSLTIPYARHELLQEKDEYREQLLAAYEGFVESSMPLISYETAGLEPENLPEPTV</sequence>
<dbReference type="Gene3D" id="3.40.50.1820">
    <property type="entry name" value="alpha/beta hydrolase"/>
    <property type="match status" value="1"/>
</dbReference>